<name>D2RGF8_ARCPA</name>
<dbReference type="NCBIfam" id="TIGR00100">
    <property type="entry name" value="hypA"/>
    <property type="match status" value="1"/>
</dbReference>
<feature type="binding site" evidence="5">
    <location>
        <position position="70"/>
    </location>
    <ligand>
        <name>Zn(2+)</name>
        <dbReference type="ChEBI" id="CHEBI:29105"/>
    </ligand>
</feature>
<evidence type="ECO:0000256" key="3">
    <source>
        <dbReference type="ARBA" id="ARBA00022723"/>
    </source>
</evidence>
<dbReference type="KEGG" id="apo:Arcpr_0313"/>
<dbReference type="Gene3D" id="3.30.2320.80">
    <property type="match status" value="1"/>
</dbReference>
<dbReference type="Pfam" id="PF01155">
    <property type="entry name" value="HypA"/>
    <property type="match status" value="1"/>
</dbReference>
<evidence type="ECO:0000256" key="2">
    <source>
        <dbReference type="ARBA" id="ARBA00022596"/>
    </source>
</evidence>
<reference evidence="6 7" key="1">
    <citation type="journal article" date="2010" name="Stand. Genomic Sci.">
        <title>Complete genome sequence of Archaeoglobus profundus type strain (AV18).</title>
        <authorList>
            <person name="von Jan M."/>
            <person name="Lapidus A."/>
            <person name="Del Rio T.G."/>
            <person name="Copeland A."/>
            <person name="Tice H."/>
            <person name="Cheng J.F."/>
            <person name="Lucas S."/>
            <person name="Chen F."/>
            <person name="Nolan M."/>
            <person name="Goodwin L."/>
            <person name="Han C."/>
            <person name="Pitluck S."/>
            <person name="Liolios K."/>
            <person name="Ivanova N."/>
            <person name="Mavromatis K."/>
            <person name="Ovchinnikova G."/>
            <person name="Chertkov O."/>
            <person name="Pati A."/>
            <person name="Chen A."/>
            <person name="Palaniappan K."/>
            <person name="Land M."/>
            <person name="Hauser L."/>
            <person name="Chang Y.J."/>
            <person name="Jeffries C.D."/>
            <person name="Saunders E."/>
            <person name="Brettin T."/>
            <person name="Detter J.C."/>
            <person name="Chain P."/>
            <person name="Eichinger K."/>
            <person name="Huber H."/>
            <person name="Spring S."/>
            <person name="Rohde M."/>
            <person name="Goker M."/>
            <person name="Wirth R."/>
            <person name="Woyke T."/>
            <person name="Bristow J."/>
            <person name="Eisen J.A."/>
            <person name="Markowitz V."/>
            <person name="Hugenholtz P."/>
            <person name="Kyrpides N.C."/>
            <person name="Klenk H.P."/>
        </authorList>
    </citation>
    <scope>NUCLEOTIDE SEQUENCE [LARGE SCALE GENOMIC DNA]</scope>
    <source>
        <strain evidence="7">DSM 5631 / JCM 9629 / NBRC 100127 / Av18</strain>
    </source>
</reference>
<evidence type="ECO:0000313" key="6">
    <source>
        <dbReference type="EMBL" id="ADB57383.1"/>
    </source>
</evidence>
<protein>
    <recommendedName>
        <fullName evidence="5">Hydrogenase maturation factor HypA</fullName>
    </recommendedName>
</protein>
<dbReference type="HOGENOM" id="CLU_126929_2_1_2"/>
<dbReference type="PROSITE" id="PS01249">
    <property type="entry name" value="HYPA"/>
    <property type="match status" value="1"/>
</dbReference>
<keyword evidence="7" id="KW-1185">Reference proteome</keyword>
<feature type="binding site" evidence="5">
    <location>
        <position position="87"/>
    </location>
    <ligand>
        <name>Zn(2+)</name>
        <dbReference type="ChEBI" id="CHEBI:29105"/>
    </ligand>
</feature>
<dbReference type="InterPro" id="IPR000688">
    <property type="entry name" value="HypA/HybF"/>
</dbReference>
<evidence type="ECO:0000313" key="7">
    <source>
        <dbReference type="Proteomes" id="UP000001901"/>
    </source>
</evidence>
<feature type="binding site" evidence="5">
    <location>
        <position position="73"/>
    </location>
    <ligand>
        <name>Zn(2+)</name>
        <dbReference type="ChEBI" id="CHEBI:29105"/>
    </ligand>
</feature>
<dbReference type="GO" id="GO:0051604">
    <property type="term" value="P:protein maturation"/>
    <property type="evidence" value="ECO:0007669"/>
    <property type="project" value="InterPro"/>
</dbReference>
<dbReference type="STRING" id="572546.Arcpr_0313"/>
<organism evidence="6 7">
    <name type="scientific">Archaeoglobus profundus (strain DSM 5631 / JCM 9629 / NBRC 100127 / Av18)</name>
    <dbReference type="NCBI Taxonomy" id="572546"/>
    <lineage>
        <taxon>Archaea</taxon>
        <taxon>Methanobacteriati</taxon>
        <taxon>Methanobacteriota</taxon>
        <taxon>Archaeoglobi</taxon>
        <taxon>Archaeoglobales</taxon>
        <taxon>Archaeoglobaceae</taxon>
        <taxon>Archaeoglobus</taxon>
    </lineage>
</organism>
<dbReference type="PaxDb" id="572546-Arcpr_0313"/>
<comment type="function">
    <text evidence="5">Involved in the maturation of [NiFe] hydrogenases. Required for nickel insertion into the metal center of the hydrogenase.</text>
</comment>
<proteinExistence type="inferred from homology"/>
<evidence type="ECO:0000256" key="4">
    <source>
        <dbReference type="ARBA" id="ARBA00022833"/>
    </source>
</evidence>
<comment type="caution">
    <text evidence="5">Lacks conserved residue(s) required for the propagation of feature annotation.</text>
</comment>
<dbReference type="GeneID" id="8738966"/>
<dbReference type="GO" id="GO:0016151">
    <property type="term" value="F:nickel cation binding"/>
    <property type="evidence" value="ECO:0007669"/>
    <property type="project" value="UniProtKB-UniRule"/>
</dbReference>
<dbReference type="PANTHER" id="PTHR34535">
    <property type="entry name" value="HYDROGENASE MATURATION FACTOR HYPA"/>
    <property type="match status" value="1"/>
</dbReference>
<evidence type="ECO:0000256" key="5">
    <source>
        <dbReference type="HAMAP-Rule" id="MF_00213"/>
    </source>
</evidence>
<dbReference type="Proteomes" id="UP000001901">
    <property type="component" value="Chromosome"/>
</dbReference>
<dbReference type="RefSeq" id="WP_012939719.1">
    <property type="nucleotide sequence ID" value="NC_013741.1"/>
</dbReference>
<sequence length="108" mass="11868">MSFAQAILDTVMKVAEQNNAKKINAVHIVIGNLLMLNPEQLKFCFDVITKGTIAENAKLEVEVVKAKIKCTCCGKEFEEYIGICDECGGILSVDGGKEMILKKVEMEV</sequence>
<dbReference type="HAMAP" id="MF_00213">
    <property type="entry name" value="HypA_HybF"/>
    <property type="match status" value="1"/>
</dbReference>
<dbReference type="GO" id="GO:0008270">
    <property type="term" value="F:zinc ion binding"/>
    <property type="evidence" value="ECO:0007669"/>
    <property type="project" value="UniProtKB-UniRule"/>
</dbReference>
<dbReference type="PIRSF" id="PIRSF004761">
    <property type="entry name" value="Hydrgn_mat_HypA"/>
    <property type="match status" value="1"/>
</dbReference>
<accession>D2RGF8</accession>
<keyword evidence="4 5" id="KW-0862">Zinc</keyword>
<gene>
    <name evidence="5" type="primary">hypA</name>
    <name evidence="6" type="ordered locus">Arcpr_0313</name>
</gene>
<keyword evidence="3 5" id="KW-0479">Metal-binding</keyword>
<feature type="binding site" evidence="5">
    <location>
        <position position="84"/>
    </location>
    <ligand>
        <name>Zn(2+)</name>
        <dbReference type="ChEBI" id="CHEBI:29105"/>
    </ligand>
</feature>
<dbReference type="PANTHER" id="PTHR34535:SF3">
    <property type="entry name" value="HYDROGENASE MATURATION FACTOR HYPA"/>
    <property type="match status" value="1"/>
</dbReference>
<comment type="similarity">
    <text evidence="1 5">Belongs to the HypA/HybF family.</text>
</comment>
<dbReference type="eggNOG" id="arCOG04426">
    <property type="taxonomic scope" value="Archaea"/>
</dbReference>
<dbReference type="InterPro" id="IPR020538">
    <property type="entry name" value="Hydgase_Ni_incorp_HypA/HybF_CS"/>
</dbReference>
<keyword evidence="2 5" id="KW-0533">Nickel</keyword>
<evidence type="ECO:0000256" key="1">
    <source>
        <dbReference type="ARBA" id="ARBA00010748"/>
    </source>
</evidence>
<dbReference type="OrthoDB" id="36835at2157"/>
<dbReference type="EMBL" id="CP001857">
    <property type="protein sequence ID" value="ADB57383.1"/>
    <property type="molecule type" value="Genomic_DNA"/>
</dbReference>
<dbReference type="AlphaFoldDB" id="D2RGF8"/>